<keyword evidence="1" id="KW-1133">Transmembrane helix</keyword>
<protein>
    <submittedName>
        <fullName evidence="2">ORF100R</fullName>
    </submittedName>
</protein>
<dbReference type="Proteomes" id="UP000160942">
    <property type="component" value="Segment"/>
</dbReference>
<evidence type="ECO:0000313" key="3">
    <source>
        <dbReference type="Proteomes" id="UP000160942"/>
    </source>
</evidence>
<evidence type="ECO:0000313" key="2">
    <source>
        <dbReference type="EMBL" id="ADE34444.1"/>
    </source>
</evidence>
<evidence type="ECO:0000256" key="1">
    <source>
        <dbReference type="SAM" id="Phobius"/>
    </source>
</evidence>
<organism evidence="2 3">
    <name type="scientific">Turbot reddish body iridovirus</name>
    <dbReference type="NCBI Taxonomy" id="273651"/>
    <lineage>
        <taxon>Viruses</taxon>
        <taxon>Varidnaviria</taxon>
        <taxon>Bamfordvirae</taxon>
        <taxon>Nucleocytoviricota</taxon>
        <taxon>Megaviricetes</taxon>
        <taxon>Pimascovirales</taxon>
        <taxon>Pimascovirales incertae sedis</taxon>
        <taxon>Iridoviridae</taxon>
        <taxon>Alphairidovirinae</taxon>
        <taxon>Megalocytivirus</taxon>
        <taxon>Megalocytivirus pagrus1</taxon>
        <taxon>Infectious spleen and kidney necrosis virus</taxon>
    </lineage>
</organism>
<keyword evidence="1" id="KW-0812">Transmembrane</keyword>
<dbReference type="EMBL" id="GQ273492">
    <property type="protein sequence ID" value="ADE34444.1"/>
    <property type="molecule type" value="Genomic_DNA"/>
</dbReference>
<sequence>MRGTRRFFIAFQKMGKNIWFTVILLAGYALLSNPLLVALWPFYMWIVYIKVDYVGYNLGALIPL</sequence>
<keyword evidence="1" id="KW-0472">Membrane</keyword>
<reference evidence="2 3" key="1">
    <citation type="journal article" date="2010" name="Virol. J.">
        <title>Complete genome sequence of a Megalocytivirus (family Iridoviridae) associated with turbot mortality in China.</title>
        <authorList>
            <person name="Shi C.Y."/>
            <person name="Jia K.T."/>
            <person name="Yang B."/>
            <person name="Huang J."/>
        </authorList>
    </citation>
    <scope>NUCLEOTIDE SEQUENCE [LARGE SCALE GENOMIC DNA]</scope>
</reference>
<feature type="transmembrane region" description="Helical" evidence="1">
    <location>
        <begin position="20"/>
        <end position="43"/>
    </location>
</feature>
<accession>E2CU45</accession>
<name>E2CU45_ISKNV</name>
<proteinExistence type="predicted"/>